<dbReference type="InterPro" id="IPR036388">
    <property type="entry name" value="WH-like_DNA-bd_sf"/>
</dbReference>
<evidence type="ECO:0000259" key="1">
    <source>
        <dbReference type="Pfam" id="PF13601"/>
    </source>
</evidence>
<dbReference type="InterPro" id="IPR027395">
    <property type="entry name" value="WH_DNA-bd_dom"/>
</dbReference>
<evidence type="ECO:0000313" key="3">
    <source>
        <dbReference type="Proteomes" id="UP000306719"/>
    </source>
</evidence>
<proteinExistence type="predicted"/>
<sequence length="95" mass="10465">MSKACFDSLIHAHNRLQICALLHPVSELEFSVVKAQLEVSDSVLSKHVKALEQANYISVAKRVSLSRPRTWLSLTELGEAAYLGHVAALREIVGL</sequence>
<organism evidence="2 3">
    <name type="scientific">Pseudoalteromonas rubra</name>
    <dbReference type="NCBI Taxonomy" id="43658"/>
    <lineage>
        <taxon>Bacteria</taxon>
        <taxon>Pseudomonadati</taxon>
        <taxon>Pseudomonadota</taxon>
        <taxon>Gammaproteobacteria</taxon>
        <taxon>Alteromonadales</taxon>
        <taxon>Pseudoalteromonadaceae</taxon>
        <taxon>Pseudoalteromonas</taxon>
    </lineage>
</organism>
<reference evidence="3" key="2">
    <citation type="submission" date="2019-06" db="EMBL/GenBank/DDBJ databases">
        <title>Co-occurence of chitin degradation, pigmentation and bioactivity in marine Pseudoalteromonas.</title>
        <authorList>
            <person name="Sonnenschein E.C."/>
            <person name="Bech P.K."/>
        </authorList>
    </citation>
    <scope>NUCLEOTIDE SEQUENCE [LARGE SCALE GENOMIC DNA]</scope>
    <source>
        <strain evidence="3">S2599</strain>
    </source>
</reference>
<dbReference type="EMBL" id="PNCJ01000019">
    <property type="protein sequence ID" value="TMP35969.1"/>
    <property type="molecule type" value="Genomic_DNA"/>
</dbReference>
<dbReference type="PANTHER" id="PTHR37318">
    <property type="entry name" value="BSL7504 PROTEIN"/>
    <property type="match status" value="1"/>
</dbReference>
<comment type="caution">
    <text evidence="2">The sequence shown here is derived from an EMBL/GenBank/DDBJ whole genome shotgun (WGS) entry which is preliminary data.</text>
</comment>
<accession>A0A5S3WYX9</accession>
<dbReference type="Gene3D" id="1.10.10.10">
    <property type="entry name" value="Winged helix-like DNA-binding domain superfamily/Winged helix DNA-binding domain"/>
    <property type="match status" value="1"/>
</dbReference>
<dbReference type="InterPro" id="IPR036390">
    <property type="entry name" value="WH_DNA-bd_sf"/>
</dbReference>
<name>A0A5S3WYX9_9GAMM</name>
<dbReference type="Pfam" id="PF13601">
    <property type="entry name" value="HTH_34"/>
    <property type="match status" value="1"/>
</dbReference>
<dbReference type="RefSeq" id="WP_138545492.1">
    <property type="nucleotide sequence ID" value="NZ_PNCJ01000019.1"/>
</dbReference>
<evidence type="ECO:0000313" key="2">
    <source>
        <dbReference type="EMBL" id="TMP35969.1"/>
    </source>
</evidence>
<reference evidence="2 3" key="1">
    <citation type="submission" date="2018-01" db="EMBL/GenBank/DDBJ databases">
        <authorList>
            <person name="Paulsen S."/>
            <person name="Gram L.K."/>
        </authorList>
    </citation>
    <scope>NUCLEOTIDE SEQUENCE [LARGE SCALE GENOMIC DNA]</scope>
    <source>
        <strain evidence="2 3">S2599</strain>
    </source>
</reference>
<dbReference type="PANTHER" id="PTHR37318:SF1">
    <property type="entry name" value="BSL7504 PROTEIN"/>
    <property type="match status" value="1"/>
</dbReference>
<dbReference type="AlphaFoldDB" id="A0A5S3WYX9"/>
<dbReference type="Proteomes" id="UP000306719">
    <property type="component" value="Unassembled WGS sequence"/>
</dbReference>
<protein>
    <submittedName>
        <fullName evidence="2">MarR family transcriptional regulator</fullName>
    </submittedName>
</protein>
<feature type="domain" description="Winged helix DNA-binding" evidence="1">
    <location>
        <begin position="15"/>
        <end position="93"/>
    </location>
</feature>
<dbReference type="SUPFAM" id="SSF46785">
    <property type="entry name" value="Winged helix' DNA-binding domain"/>
    <property type="match status" value="1"/>
</dbReference>
<gene>
    <name evidence="2" type="ORF">CWB98_14555</name>
</gene>
<dbReference type="OrthoDB" id="5521380at2"/>